<evidence type="ECO:0000256" key="1">
    <source>
        <dbReference type="PIRNR" id="PIRNR003170"/>
    </source>
</evidence>
<dbReference type="GO" id="GO:0005829">
    <property type="term" value="C:cytosol"/>
    <property type="evidence" value="ECO:0007669"/>
    <property type="project" value="TreeGrafter"/>
</dbReference>
<feature type="active site" description="Proton donor" evidence="2">
    <location>
        <position position="212"/>
    </location>
</feature>
<feature type="binding site" evidence="3">
    <location>
        <position position="85"/>
    </location>
    <ligand>
        <name>substrate</name>
    </ligand>
</feature>
<organism evidence="5 6">
    <name type="scientific">Otariodibacter oris</name>
    <dbReference type="NCBI Taxonomy" id="1032623"/>
    <lineage>
        <taxon>Bacteria</taxon>
        <taxon>Pseudomonadati</taxon>
        <taxon>Pseudomonadota</taxon>
        <taxon>Gammaproteobacteria</taxon>
        <taxon>Pasteurellales</taxon>
        <taxon>Pasteurellaceae</taxon>
        <taxon>Otariodibacter</taxon>
    </lineage>
</organism>
<dbReference type="GO" id="GO:0009229">
    <property type="term" value="P:thiamine diphosphate biosynthetic process"/>
    <property type="evidence" value="ECO:0007669"/>
    <property type="project" value="UniProtKB-UniPathway"/>
</dbReference>
<dbReference type="EC" id="3.5.99.2" evidence="1"/>
<evidence type="ECO:0000256" key="2">
    <source>
        <dbReference type="PIRSR" id="PIRSR003170-1"/>
    </source>
</evidence>
<evidence type="ECO:0000259" key="4">
    <source>
        <dbReference type="Pfam" id="PF03070"/>
    </source>
</evidence>
<dbReference type="InterPro" id="IPR050967">
    <property type="entry name" value="Thiamine_Salvage_TenA"/>
</dbReference>
<proteinExistence type="inferred from homology"/>
<comment type="pathway">
    <text evidence="1">Cofactor biosynthesis; thiamine diphosphate biosynthesis.</text>
</comment>
<evidence type="ECO:0000313" key="6">
    <source>
        <dbReference type="Proteomes" id="UP000280099"/>
    </source>
</evidence>
<keyword evidence="1" id="KW-0784">Thiamine biosynthesis</keyword>
<dbReference type="UniPathway" id="UPA00060"/>
<dbReference type="AlphaFoldDB" id="A0A420XGW7"/>
<dbReference type="GO" id="GO:0009228">
    <property type="term" value="P:thiamine biosynthetic process"/>
    <property type="evidence" value="ECO:0007669"/>
    <property type="project" value="UniProtKB-KW"/>
</dbReference>
<comment type="similarity">
    <text evidence="1">Belongs to the TenA family.</text>
</comment>
<comment type="catalytic activity">
    <reaction evidence="1">
        <text>thiamine + H2O = 5-(2-hydroxyethyl)-4-methylthiazole + 4-amino-5-hydroxymethyl-2-methylpyrimidine + H(+)</text>
        <dbReference type="Rhea" id="RHEA:17509"/>
        <dbReference type="ChEBI" id="CHEBI:15377"/>
        <dbReference type="ChEBI" id="CHEBI:15378"/>
        <dbReference type="ChEBI" id="CHEBI:16892"/>
        <dbReference type="ChEBI" id="CHEBI:17957"/>
        <dbReference type="ChEBI" id="CHEBI:18385"/>
        <dbReference type="EC" id="3.5.99.2"/>
    </reaction>
</comment>
<dbReference type="InterPro" id="IPR016084">
    <property type="entry name" value="Haem_Oase-like_multi-hlx"/>
</dbReference>
<feature type="binding site" evidence="3">
    <location>
        <position position="144"/>
    </location>
    <ligand>
        <name>substrate</name>
    </ligand>
</feature>
<comment type="catalytic activity">
    <reaction evidence="1">
        <text>4-amino-5-aminomethyl-2-methylpyrimidine + H2O = 4-amino-5-hydroxymethyl-2-methylpyrimidine + NH4(+)</text>
        <dbReference type="Rhea" id="RHEA:31799"/>
        <dbReference type="ChEBI" id="CHEBI:15377"/>
        <dbReference type="ChEBI" id="CHEBI:16892"/>
        <dbReference type="ChEBI" id="CHEBI:28938"/>
        <dbReference type="ChEBI" id="CHEBI:63416"/>
        <dbReference type="EC" id="3.5.99.2"/>
    </reaction>
</comment>
<keyword evidence="6" id="KW-1185">Reference proteome</keyword>
<dbReference type="PANTHER" id="PTHR43198">
    <property type="entry name" value="BIFUNCTIONAL TH2 PROTEIN"/>
    <property type="match status" value="1"/>
</dbReference>
<dbReference type="CDD" id="cd19358">
    <property type="entry name" value="TenA_E_Spr0628-like"/>
    <property type="match status" value="1"/>
</dbReference>
<name>A0A420XGW7_9PAST</name>
<comment type="function">
    <text evidence="1">Catalyzes an amino-pyrimidine hydrolysis reaction at the C5' of the pyrimidine moiety of thiamine compounds, a reaction that is part of a thiamine salvage pathway. Thus, catalyzes the conversion of 4-amino-5-aminomethyl-2-methylpyrimidine to 4-amino-5-hydroxymethyl-2-methylpyrimidine (HMP).</text>
</comment>
<dbReference type="GO" id="GO:0050334">
    <property type="term" value="F:thiaminase activity"/>
    <property type="evidence" value="ECO:0007669"/>
    <property type="project" value="UniProtKB-UniRule"/>
</dbReference>
<dbReference type="EMBL" id="RBJC01000005">
    <property type="protein sequence ID" value="RKR72778.1"/>
    <property type="molecule type" value="Genomic_DNA"/>
</dbReference>
<accession>A0A420XGW7</accession>
<feature type="binding site" evidence="3">
    <location>
        <position position="47"/>
    </location>
    <ligand>
        <name>substrate</name>
    </ligand>
</feature>
<feature type="domain" description="Thiaminase-2/PQQC" evidence="4">
    <location>
        <begin position="12"/>
        <end position="220"/>
    </location>
</feature>
<dbReference type="Pfam" id="PF03070">
    <property type="entry name" value="TENA_THI-4"/>
    <property type="match status" value="1"/>
</dbReference>
<comment type="caution">
    <text evidence="5">The sequence shown here is derived from an EMBL/GenBank/DDBJ whole genome shotgun (WGS) entry which is preliminary data.</text>
</comment>
<gene>
    <name evidence="5" type="ORF">DES31_0943</name>
</gene>
<dbReference type="Gene3D" id="1.20.910.10">
    <property type="entry name" value="Heme oxygenase-like"/>
    <property type="match status" value="1"/>
</dbReference>
<dbReference type="PIRSF" id="PIRSF003170">
    <property type="entry name" value="Pet18p"/>
    <property type="match status" value="1"/>
</dbReference>
<dbReference type="Proteomes" id="UP000280099">
    <property type="component" value="Unassembled WGS sequence"/>
</dbReference>
<evidence type="ECO:0000256" key="3">
    <source>
        <dbReference type="PIRSR" id="PIRSR003170-2"/>
    </source>
</evidence>
<keyword evidence="1" id="KW-0378">Hydrolase</keyword>
<sequence>MNKVKFSDYLIQQAEPYWQQATDHGFIRDMVDGTLDKKVFANYLVQDYAFVRVFADLIAYAIAYSKTLEQKHRLSTFLSMITSAEDDYFIRSFEALGVEPSHYLDPNLAVFPSIQGFHDEIKKAIDSGAEVGYANCMTIITCAEAVYCHWGVKYREKSPEAFYFNEWITLHNNDYFQSLVAWLKSEMDQLGEDQKVDREQLSALFTKICQLESQFFDESYL</sequence>
<dbReference type="InterPro" id="IPR026285">
    <property type="entry name" value="TenA_E"/>
</dbReference>
<protein>
    <recommendedName>
        <fullName evidence="1">Aminopyrimidine aminohydrolase</fullName>
        <ecNumber evidence="1">3.5.99.2</ecNumber>
    </recommendedName>
</protein>
<reference evidence="5 6" key="1">
    <citation type="submission" date="2018-10" db="EMBL/GenBank/DDBJ databases">
        <title>Genomic Encyclopedia of Type Strains, Phase IV (KMG-IV): sequencing the most valuable type-strain genomes for metagenomic binning, comparative biology and taxonomic classification.</title>
        <authorList>
            <person name="Goeker M."/>
        </authorList>
    </citation>
    <scope>NUCLEOTIDE SEQUENCE [LARGE SCALE GENOMIC DNA]</scope>
    <source>
        <strain evidence="5 6">DSM 23800</strain>
    </source>
</reference>
<dbReference type="PANTHER" id="PTHR43198:SF2">
    <property type="entry name" value="SI:CH1073-67J19.1-RELATED"/>
    <property type="match status" value="1"/>
</dbReference>
<dbReference type="SUPFAM" id="SSF48613">
    <property type="entry name" value="Heme oxygenase-like"/>
    <property type="match status" value="1"/>
</dbReference>
<evidence type="ECO:0000313" key="5">
    <source>
        <dbReference type="EMBL" id="RKR72778.1"/>
    </source>
</evidence>
<dbReference type="InterPro" id="IPR004305">
    <property type="entry name" value="Thiaminase-2/PQQC"/>
</dbReference>